<reference evidence="2" key="4">
    <citation type="journal article" date="2001" name="Nature">
        <title>Functional annotation of a full-length mouse cDNA collection.</title>
        <authorList>
            <consortium name="The RIKEN Genome Exploration Research Group Phase II Team and the FANTOM Consortium"/>
        </authorList>
    </citation>
    <scope>NUCLEOTIDE SEQUENCE</scope>
    <source>
        <strain evidence="2">C57BL/6J</strain>
        <tissue evidence="2">Cerebellum</tissue>
    </source>
</reference>
<protein>
    <submittedName>
        <fullName evidence="2">Uncharacterized protein</fullName>
    </submittedName>
</protein>
<proteinExistence type="evidence at transcript level"/>
<gene>
    <name evidence="3" type="primary">Klhl32</name>
</gene>
<reference evidence="2" key="3">
    <citation type="journal article" date="2000" name="Genome Res.">
        <title>RIKEN integrated sequence analysis (RISA) system--384-format sequencing pipeline with 384 multicapillary sequencer.</title>
        <authorList>
            <person name="Shibata K."/>
            <person name="Itoh M."/>
            <person name="Aizawa K."/>
            <person name="Nagaoka S."/>
            <person name="Sasaki N."/>
            <person name="Carninci P."/>
            <person name="Konno H."/>
            <person name="Akiyama J."/>
            <person name="Nishi K."/>
            <person name="Kitsunai T."/>
            <person name="Tashiro H."/>
            <person name="Itoh M."/>
            <person name="Sumi N."/>
            <person name="Ishii Y."/>
            <person name="Nakamura S."/>
            <person name="Hazama M."/>
            <person name="Nishine T."/>
            <person name="Harada A."/>
            <person name="Yamamoto R."/>
            <person name="Matsumoto H."/>
            <person name="Sakaguchi S."/>
            <person name="Ikegami T."/>
            <person name="Kashiwagi K."/>
            <person name="Fujiwake S."/>
            <person name="Inoue K."/>
            <person name="Togawa Y."/>
            <person name="Izawa M."/>
            <person name="Ohara E."/>
            <person name="Watahiki M."/>
            <person name="Yoneda Y."/>
            <person name="Ishikawa T."/>
            <person name="Ozawa K."/>
            <person name="Tanaka T."/>
            <person name="Matsuura S."/>
            <person name="Kawai J."/>
            <person name="Okazaki Y."/>
            <person name="Muramatsu M."/>
            <person name="Inoue Y."/>
            <person name="Kira A."/>
            <person name="Hayashizaki Y."/>
        </authorList>
    </citation>
    <scope>NUCLEOTIDE SEQUENCE</scope>
    <source>
        <strain evidence="2">C57BL/6J</strain>
        <tissue evidence="2">Cerebellum</tissue>
    </source>
</reference>
<reference evidence="2" key="8">
    <citation type="journal article" date="2005" name="Science">
        <title>Antisense Transcription in the Mammalian Transcriptome.</title>
        <authorList>
            <consortium name="RIKEN Genome Exploration Research Group and Genome Science Group (Genome Network Project Core Group) and the FANTOM Consortium"/>
        </authorList>
    </citation>
    <scope>NUCLEOTIDE SEQUENCE</scope>
    <source>
        <strain evidence="2">C57BL/6J</strain>
        <tissue evidence="2">Cerebellum</tissue>
    </source>
</reference>
<evidence type="ECO:0000256" key="1">
    <source>
        <dbReference type="SAM" id="Phobius"/>
    </source>
</evidence>
<evidence type="ECO:0000313" key="2">
    <source>
        <dbReference type="EMBL" id="BAE23907.1"/>
    </source>
</evidence>
<reference evidence="2" key="1">
    <citation type="journal article" date="1999" name="Methods Enzymol.">
        <title>High-efficiency full-length cDNA cloning.</title>
        <authorList>
            <person name="Carninci P."/>
            <person name="Hayashizaki Y."/>
        </authorList>
    </citation>
    <scope>NUCLEOTIDE SEQUENCE</scope>
    <source>
        <strain evidence="2">C57BL/6J</strain>
        <tissue evidence="2">Cerebellum</tissue>
    </source>
</reference>
<reference evidence="2" key="5">
    <citation type="journal article" date="2002" name="Nature">
        <title>Analysis of the mouse transcriptome based on functional annotation of 60,770 full-length cDNAs.</title>
        <authorList>
            <consortium name="The FANTOM Consortium and the RIKEN Genome Exploration Research Group Phase I and II Team"/>
        </authorList>
    </citation>
    <scope>NUCLEOTIDE SEQUENCE</scope>
    <source>
        <strain evidence="2">C57BL/6J</strain>
        <tissue evidence="2">Cerebellum</tissue>
    </source>
</reference>
<reference evidence="2" key="6">
    <citation type="submission" date="2004-03" db="EMBL/GenBank/DDBJ databases">
        <authorList>
            <person name="Arakawa T."/>
            <person name="Carninci P."/>
            <person name="Fukuda S."/>
            <person name="Hashizume W."/>
            <person name="Hayashida K."/>
            <person name="Hori F."/>
            <person name="Iida J."/>
            <person name="Imamura K."/>
            <person name="Imotani K."/>
            <person name="Itoh M."/>
            <person name="Kanagawa S."/>
            <person name="Kawai J."/>
            <person name="Kojima M."/>
            <person name="Konno H."/>
            <person name="Murata M."/>
            <person name="Nakamura M."/>
            <person name="Ninomiya N."/>
            <person name="Nishiyori H."/>
            <person name="Nomura K."/>
            <person name="Ohno M."/>
            <person name="Sakazume N."/>
            <person name="Sano H."/>
            <person name="Sasaki D."/>
            <person name="Shibata K."/>
            <person name="Shiraki T."/>
            <person name="Tagami M."/>
            <person name="Tagami Y."/>
            <person name="Waki K."/>
            <person name="Watahiki A."/>
            <person name="Muramatsu M."/>
            <person name="Hayashizaki Y."/>
        </authorList>
    </citation>
    <scope>NUCLEOTIDE SEQUENCE</scope>
    <source>
        <strain evidence="2">C57BL/6J</strain>
        <tissue evidence="2">Cerebellum</tissue>
    </source>
</reference>
<keyword evidence="1" id="KW-1133">Transmembrane helix</keyword>
<evidence type="ECO:0000313" key="3">
    <source>
        <dbReference type="MGI" id="MGI:3612790"/>
    </source>
</evidence>
<sequence length="90" mass="9926">MKDHVLCTDGCVLYSSVSSRAVGLPVLALAHVLPILYCDVTMAMYLGVRNLRALPSSHDLTWVCVSHLLNIMHHMVLLKGKKKIGKDIDV</sequence>
<dbReference type="MGI" id="MGI:3612790">
    <property type="gene designation" value="Klhl32"/>
</dbReference>
<keyword evidence="1" id="KW-0812">Transmembrane</keyword>
<accession>Q3UTS3</accession>
<keyword evidence="1" id="KW-0472">Membrane</keyword>
<dbReference type="AGR" id="MGI:3612790"/>
<dbReference type="EMBL" id="AK139161">
    <property type="protein sequence ID" value="BAE23907.1"/>
    <property type="molecule type" value="mRNA"/>
</dbReference>
<reference evidence="2" key="7">
    <citation type="journal article" date="2005" name="Science">
        <title>The Transcriptional Landscape of the Mammalian Genome.</title>
        <authorList>
            <consortium name="The FANTOM Consortium"/>
            <consortium name="Riken Genome Exploration Research Group and Genome Science Group (Genome Network Project Core Group)"/>
        </authorList>
    </citation>
    <scope>NUCLEOTIDE SEQUENCE</scope>
    <source>
        <strain evidence="2">C57BL/6J</strain>
        <tissue evidence="2">Cerebellum</tissue>
    </source>
</reference>
<feature type="transmembrane region" description="Helical" evidence="1">
    <location>
        <begin position="21"/>
        <end position="48"/>
    </location>
</feature>
<dbReference type="AlphaFoldDB" id="Q3UTS3"/>
<reference evidence="2" key="2">
    <citation type="journal article" date="2000" name="Genome Res.">
        <title>Normalization and subtraction of cap-trapper-selected cDNAs to prepare full-length cDNA libraries for rapid discovery of new genes.</title>
        <authorList>
            <person name="Carninci P."/>
            <person name="Shibata Y."/>
            <person name="Hayatsu N."/>
            <person name="Sugahara Y."/>
            <person name="Shibata K."/>
            <person name="Itoh M."/>
            <person name="Konno H."/>
            <person name="Okazaki Y."/>
            <person name="Muramatsu M."/>
            <person name="Hayashizaki Y."/>
        </authorList>
    </citation>
    <scope>NUCLEOTIDE SEQUENCE</scope>
    <source>
        <strain evidence="2">C57BL/6J</strain>
        <tissue evidence="2">Cerebellum</tissue>
    </source>
</reference>
<name>Q3UTS3_MOUSE</name>
<organism evidence="2">
    <name type="scientific">Mus musculus</name>
    <name type="common">Mouse</name>
    <dbReference type="NCBI Taxonomy" id="10090"/>
    <lineage>
        <taxon>Eukaryota</taxon>
        <taxon>Metazoa</taxon>
        <taxon>Chordata</taxon>
        <taxon>Craniata</taxon>
        <taxon>Vertebrata</taxon>
        <taxon>Euteleostomi</taxon>
        <taxon>Mammalia</taxon>
        <taxon>Eutheria</taxon>
        <taxon>Euarchontoglires</taxon>
        <taxon>Glires</taxon>
        <taxon>Rodentia</taxon>
        <taxon>Myomorpha</taxon>
        <taxon>Muroidea</taxon>
        <taxon>Muridae</taxon>
        <taxon>Murinae</taxon>
        <taxon>Mus</taxon>
        <taxon>Mus</taxon>
    </lineage>
</organism>